<feature type="region of interest" description="Disordered" evidence="1">
    <location>
        <begin position="62"/>
        <end position="125"/>
    </location>
</feature>
<evidence type="ECO:0000313" key="6">
    <source>
        <dbReference type="WBParaSite" id="HDID_0000995801-mRNA-1"/>
    </source>
</evidence>
<feature type="compositionally biased region" description="Basic and acidic residues" evidence="1">
    <location>
        <begin position="93"/>
        <end position="109"/>
    </location>
</feature>
<dbReference type="InterPro" id="IPR001806">
    <property type="entry name" value="Small_GTPase"/>
</dbReference>
<dbReference type="WBParaSite" id="HDID_0000995801-mRNA-1">
    <property type="protein sequence ID" value="HDID_0000995801-mRNA-1"/>
    <property type="gene ID" value="HDID_0000995801"/>
</dbReference>
<proteinExistence type="predicted"/>
<protein>
    <submittedName>
        <fullName evidence="6">GTP-binding protein</fullName>
    </submittedName>
</protein>
<accession>A0A0R3SWB6</accession>
<dbReference type="GO" id="GO:0003924">
    <property type="term" value="F:GTPase activity"/>
    <property type="evidence" value="ECO:0007669"/>
    <property type="project" value="InterPro"/>
</dbReference>
<evidence type="ECO:0000256" key="1">
    <source>
        <dbReference type="SAM" id="MobiDB-lite"/>
    </source>
</evidence>
<evidence type="ECO:0000313" key="3">
    <source>
        <dbReference type="EMBL" id="VUZ46830.1"/>
    </source>
</evidence>
<dbReference type="Proteomes" id="UP000321570">
    <property type="component" value="Unassembled WGS sequence"/>
</dbReference>
<name>A0A0R3SWB6_HYMDI</name>
<reference evidence="3 5" key="3">
    <citation type="submission" date="2019-07" db="EMBL/GenBank/DDBJ databases">
        <authorList>
            <person name="Jastrzebski P J."/>
            <person name="Paukszto L."/>
            <person name="Jastrzebski P J."/>
        </authorList>
    </citation>
    <scope>NUCLEOTIDE SEQUENCE [LARGE SCALE GENOMIC DNA]</scope>
    <source>
        <strain evidence="3 5">WMS-il1</strain>
    </source>
</reference>
<dbReference type="EMBL" id="CABIJS010000222">
    <property type="protein sequence ID" value="VUZ46830.1"/>
    <property type="molecule type" value="Genomic_DNA"/>
</dbReference>
<dbReference type="GO" id="GO:0005525">
    <property type="term" value="F:GTP binding"/>
    <property type="evidence" value="ECO:0007669"/>
    <property type="project" value="InterPro"/>
</dbReference>
<dbReference type="OrthoDB" id="299781at2759"/>
<dbReference type="STRING" id="6216.A0A0R3SWB6"/>
<dbReference type="Gene3D" id="3.40.50.300">
    <property type="entry name" value="P-loop containing nucleotide triphosphate hydrolases"/>
    <property type="match status" value="1"/>
</dbReference>
<dbReference type="Pfam" id="PF00071">
    <property type="entry name" value="Ras"/>
    <property type="match status" value="1"/>
</dbReference>
<evidence type="ECO:0000313" key="4">
    <source>
        <dbReference type="Proteomes" id="UP000274504"/>
    </source>
</evidence>
<reference evidence="6" key="1">
    <citation type="submission" date="2017-02" db="UniProtKB">
        <authorList>
            <consortium name="WormBaseParasite"/>
        </authorList>
    </citation>
    <scope>IDENTIFICATION</scope>
</reference>
<evidence type="ECO:0000313" key="5">
    <source>
        <dbReference type="Proteomes" id="UP000321570"/>
    </source>
</evidence>
<feature type="region of interest" description="Disordered" evidence="1">
    <location>
        <begin position="153"/>
        <end position="172"/>
    </location>
</feature>
<dbReference type="PANTHER" id="PTHR46350:SF2">
    <property type="entry name" value="RAS LIKE FAMILY 10 MEMBER B"/>
    <property type="match status" value="1"/>
</dbReference>
<dbReference type="AlphaFoldDB" id="A0A0R3SWB6"/>
<dbReference type="InterPro" id="IPR052661">
    <property type="entry name" value="Ras-like_GTPase_Reg"/>
</dbReference>
<dbReference type="Proteomes" id="UP000274504">
    <property type="component" value="Unassembled WGS sequence"/>
</dbReference>
<dbReference type="EMBL" id="UYSG01011458">
    <property type="protein sequence ID" value="VDL62410.1"/>
    <property type="molecule type" value="Genomic_DNA"/>
</dbReference>
<dbReference type="InterPro" id="IPR027417">
    <property type="entry name" value="P-loop_NTPase"/>
</dbReference>
<organism evidence="6">
    <name type="scientific">Hymenolepis diminuta</name>
    <name type="common">Rat tapeworm</name>
    <dbReference type="NCBI Taxonomy" id="6216"/>
    <lineage>
        <taxon>Eukaryota</taxon>
        <taxon>Metazoa</taxon>
        <taxon>Spiralia</taxon>
        <taxon>Lophotrochozoa</taxon>
        <taxon>Platyhelminthes</taxon>
        <taxon>Cestoda</taxon>
        <taxon>Eucestoda</taxon>
        <taxon>Cyclophyllidea</taxon>
        <taxon>Hymenolepididae</taxon>
        <taxon>Hymenolepis</taxon>
    </lineage>
</organism>
<gene>
    <name evidence="2" type="ORF">HDID_LOCUS9956</name>
    <name evidence="3" type="ORF">WMSIL1_LOCUS6741</name>
</gene>
<keyword evidence="5" id="KW-1185">Reference proteome</keyword>
<reference evidence="2 4" key="2">
    <citation type="submission" date="2018-11" db="EMBL/GenBank/DDBJ databases">
        <authorList>
            <consortium name="Pathogen Informatics"/>
        </authorList>
    </citation>
    <scope>NUCLEOTIDE SEQUENCE [LARGE SCALE GENOMIC DNA]</scope>
</reference>
<dbReference type="SUPFAM" id="SSF52540">
    <property type="entry name" value="P-loop containing nucleoside triphosphate hydrolases"/>
    <property type="match status" value="1"/>
</dbReference>
<sequence length="440" mass="49809">MSPRATEKRDSWFKVLFIMRDSSSLNSMVEMAASDPILTSRHLSDDGTARLACWTSTENSHPPPIFQPKGYTAKPTISRSSKKNEVSSSKSESVIKEVIKLTPKHESSDAPKTAPKPRFDFSMDLSHSKNNQTSFSFAQLPSTPLSNKLRLMKQTTPSETQRETSEELGSDLPLLESPRNLLESMLITIPVLGFRKCGKTSLLNSLVQAGPTKTPTSPSSGAPNYYYPMVIFNYQVFNFRLIDCPMMLQDFPMNTLDAWKDFRGWGLHVADFFILVFDITSELSFQYVKLLREQILAANVHVPMVIVANKIDLLKNMNNNYGHQSLVASSLSIQRSGRSNHRVFLRNHPESSLNNLYSSNQPHNHIPINQKLVFRRDLALLVKKHWKECVLVECSALYNFNTLAILKEILRLAQYRQGGQKPSTAQTVQAVWQRNQCCIL</sequence>
<evidence type="ECO:0000313" key="2">
    <source>
        <dbReference type="EMBL" id="VDL62410.1"/>
    </source>
</evidence>
<dbReference type="PANTHER" id="PTHR46350">
    <property type="entry name" value="RAS LIKE FAMILY 10 MEMBER B-RELATED"/>
    <property type="match status" value="1"/>
</dbReference>